<dbReference type="InterPro" id="IPR005151">
    <property type="entry name" value="Tail-specific_protease"/>
</dbReference>
<evidence type="ECO:0000259" key="3">
    <source>
        <dbReference type="Pfam" id="PF23658"/>
    </source>
</evidence>
<dbReference type="GO" id="GO:0008236">
    <property type="term" value="F:serine-type peptidase activity"/>
    <property type="evidence" value="ECO:0007669"/>
    <property type="project" value="InterPro"/>
</dbReference>
<dbReference type="InterPro" id="IPR029045">
    <property type="entry name" value="ClpP/crotonase-like_dom_sf"/>
</dbReference>
<feature type="chain" id="PRO_5042479281" evidence="1">
    <location>
        <begin position="25"/>
        <end position="769"/>
    </location>
</feature>
<sequence length="769" mass="81773">MGLARRRFAALLAVQLLSFLGVDAAPAPQVTDAAVPAAVNPNACASVASLTDSLLAASPLATPTIPATVAYECLQSVPNKVEPAQKLIKSVKAFLQWQSTLAFLKDPPQSYMLAPVDIQGGLSNISDVAGRGGFASEFDFGVAIVYLVQSAHDGHFSFRPDVFKGFGFRNKLAADIVTVSIDGVQVPKLYHFADLNSTRNGTAAGTMPKAIVKINGEDAAAVIERRNLVFSGYQDPDSQWNAVMQSYAFPTAATFVAASLDYQGPNTTITYDNGEVKTEANFAIIRDGANFTGISTGEDYYNRFCNPEAAVAAVATETNATETPTTLATPEPTIKGYPFPVVRDSGANTTSGYFLNGTGYDDVAVLAVTAFSPAGDLGSTEYLLDFQRTIEEFLAKSKEAGKKKLVIDVSANGGGYIIAGYELFAQLFPDMDMFRADNLRESESLRAMSEISGRFLDEIIAFDSDSLGELDTAEEQAAARARALGTLQQSSIIGNIVPGGVFAPDGTNLTSVDAILDPVVIKGDRFTAYQFTPLNDTNPVFNLSGTGHRSNLPPAVFAPEDVVILTDGTCGSTCTLFSYLMILQLDIKTTAVGGRPRTGQMQSIAGVEGAQVFFLEDISSAATAVLTLSPDANVTDSELNILDEGYALTRAANPARPGAVNGKNAFSRADAETPLQFLYQAANCRFFYTQEMLFSPADVWKRAVDSTWIAPQRYCVEGSRVEVDMSAELTDAKFFLNSKVQDAGASVGAAGGRMAVLVGAVVMVLMVWA</sequence>
<proteinExistence type="predicted"/>
<dbReference type="PANTHER" id="PTHR37049:SF4">
    <property type="entry name" value="RHODANESE DOMAIN-CONTAINING PROTEIN"/>
    <property type="match status" value="1"/>
</dbReference>
<dbReference type="PANTHER" id="PTHR37049">
    <property type="entry name" value="PEPTIDASE S41 FAMILY PROTEIN"/>
    <property type="match status" value="1"/>
</dbReference>
<gene>
    <name evidence="4" type="ORF">B0T25DRAFT_518067</name>
</gene>
<organism evidence="4 5">
    <name type="scientific">Lasiosphaeria hispida</name>
    <dbReference type="NCBI Taxonomy" id="260671"/>
    <lineage>
        <taxon>Eukaryota</taxon>
        <taxon>Fungi</taxon>
        <taxon>Dikarya</taxon>
        <taxon>Ascomycota</taxon>
        <taxon>Pezizomycotina</taxon>
        <taxon>Sordariomycetes</taxon>
        <taxon>Sordariomycetidae</taxon>
        <taxon>Sordariales</taxon>
        <taxon>Lasiosphaeriaceae</taxon>
        <taxon>Lasiosphaeria</taxon>
    </lineage>
</organism>
<dbReference type="GO" id="GO:0006508">
    <property type="term" value="P:proteolysis"/>
    <property type="evidence" value="ECO:0007669"/>
    <property type="project" value="InterPro"/>
</dbReference>
<dbReference type="Proteomes" id="UP001275084">
    <property type="component" value="Unassembled WGS sequence"/>
</dbReference>
<dbReference type="InterPro" id="IPR052766">
    <property type="entry name" value="S41A_metabolite_peptidase"/>
</dbReference>
<keyword evidence="1" id="KW-0732">Signal</keyword>
<dbReference type="Pfam" id="PF03572">
    <property type="entry name" value="Peptidase_S41"/>
    <property type="match status" value="1"/>
</dbReference>
<feature type="signal peptide" evidence="1">
    <location>
        <begin position="1"/>
        <end position="24"/>
    </location>
</feature>
<dbReference type="SUPFAM" id="SSF52096">
    <property type="entry name" value="ClpP/crotonase"/>
    <property type="match status" value="1"/>
</dbReference>
<dbReference type="EMBL" id="JAUIQD010000004">
    <property type="protein sequence ID" value="KAK3352885.1"/>
    <property type="molecule type" value="Genomic_DNA"/>
</dbReference>
<accession>A0AAJ0MDW6</accession>
<reference evidence="4" key="1">
    <citation type="journal article" date="2023" name="Mol. Phylogenet. Evol.">
        <title>Genome-scale phylogeny and comparative genomics of the fungal order Sordariales.</title>
        <authorList>
            <person name="Hensen N."/>
            <person name="Bonometti L."/>
            <person name="Westerberg I."/>
            <person name="Brannstrom I.O."/>
            <person name="Guillou S."/>
            <person name="Cros-Aarteil S."/>
            <person name="Calhoun S."/>
            <person name="Haridas S."/>
            <person name="Kuo A."/>
            <person name="Mondo S."/>
            <person name="Pangilinan J."/>
            <person name="Riley R."/>
            <person name="LaButti K."/>
            <person name="Andreopoulos B."/>
            <person name="Lipzen A."/>
            <person name="Chen C."/>
            <person name="Yan M."/>
            <person name="Daum C."/>
            <person name="Ng V."/>
            <person name="Clum A."/>
            <person name="Steindorff A."/>
            <person name="Ohm R.A."/>
            <person name="Martin F."/>
            <person name="Silar P."/>
            <person name="Natvig D.O."/>
            <person name="Lalanne C."/>
            <person name="Gautier V."/>
            <person name="Ament-Velasquez S.L."/>
            <person name="Kruys A."/>
            <person name="Hutchinson M.I."/>
            <person name="Powell A.J."/>
            <person name="Barry K."/>
            <person name="Miller A.N."/>
            <person name="Grigoriev I.V."/>
            <person name="Debuchy R."/>
            <person name="Gladieux P."/>
            <person name="Hiltunen Thoren M."/>
            <person name="Johannesson H."/>
        </authorList>
    </citation>
    <scope>NUCLEOTIDE SEQUENCE</scope>
    <source>
        <strain evidence="4">CBS 955.72</strain>
    </source>
</reference>
<name>A0AAJ0MDW6_9PEZI</name>
<reference evidence="4" key="2">
    <citation type="submission" date="2023-06" db="EMBL/GenBank/DDBJ databases">
        <authorList>
            <consortium name="Lawrence Berkeley National Laboratory"/>
            <person name="Haridas S."/>
            <person name="Hensen N."/>
            <person name="Bonometti L."/>
            <person name="Westerberg I."/>
            <person name="Brannstrom I.O."/>
            <person name="Guillou S."/>
            <person name="Cros-Aarteil S."/>
            <person name="Calhoun S."/>
            <person name="Kuo A."/>
            <person name="Mondo S."/>
            <person name="Pangilinan J."/>
            <person name="Riley R."/>
            <person name="Labutti K."/>
            <person name="Andreopoulos B."/>
            <person name="Lipzen A."/>
            <person name="Chen C."/>
            <person name="Yanf M."/>
            <person name="Daum C."/>
            <person name="Ng V."/>
            <person name="Clum A."/>
            <person name="Steindorff A."/>
            <person name="Ohm R."/>
            <person name="Martin F."/>
            <person name="Silar P."/>
            <person name="Natvig D."/>
            <person name="Lalanne C."/>
            <person name="Gautier V."/>
            <person name="Ament-Velasquez S.L."/>
            <person name="Kruys A."/>
            <person name="Hutchinson M.I."/>
            <person name="Powell A.J."/>
            <person name="Barry K."/>
            <person name="Miller A.N."/>
            <person name="Grigoriev I.V."/>
            <person name="Debuchy R."/>
            <person name="Gladieux P."/>
            <person name="Thoren M.H."/>
            <person name="Johannesson H."/>
        </authorList>
    </citation>
    <scope>NUCLEOTIDE SEQUENCE</scope>
    <source>
        <strain evidence="4">CBS 955.72</strain>
    </source>
</reference>
<feature type="domain" description="CPAF-like PDZ" evidence="3">
    <location>
        <begin position="172"/>
        <end position="287"/>
    </location>
</feature>
<comment type="caution">
    <text evidence="4">The sequence shown here is derived from an EMBL/GenBank/DDBJ whole genome shotgun (WGS) entry which is preliminary data.</text>
</comment>
<evidence type="ECO:0000313" key="4">
    <source>
        <dbReference type="EMBL" id="KAK3352885.1"/>
    </source>
</evidence>
<dbReference type="InterPro" id="IPR056186">
    <property type="entry name" value="PDZ_CPAF-rel"/>
</dbReference>
<evidence type="ECO:0000256" key="1">
    <source>
        <dbReference type="SAM" id="SignalP"/>
    </source>
</evidence>
<protein>
    <submittedName>
        <fullName evidence="4">Peptidase S41 family protein</fullName>
    </submittedName>
</protein>
<feature type="domain" description="Tail specific protease" evidence="2">
    <location>
        <begin position="363"/>
        <end position="579"/>
    </location>
</feature>
<dbReference type="AlphaFoldDB" id="A0AAJ0MDW6"/>
<evidence type="ECO:0000313" key="5">
    <source>
        <dbReference type="Proteomes" id="UP001275084"/>
    </source>
</evidence>
<dbReference type="Pfam" id="PF23658">
    <property type="entry name" value="PDZ_CPAF_rel"/>
    <property type="match status" value="1"/>
</dbReference>
<evidence type="ECO:0000259" key="2">
    <source>
        <dbReference type="Pfam" id="PF03572"/>
    </source>
</evidence>
<keyword evidence="5" id="KW-1185">Reference proteome</keyword>
<dbReference type="Gene3D" id="3.90.226.10">
    <property type="entry name" value="2-enoyl-CoA Hydratase, Chain A, domain 1"/>
    <property type="match status" value="1"/>
</dbReference>